<evidence type="ECO:0000313" key="1">
    <source>
        <dbReference type="EMBL" id="MFK9094339.1"/>
    </source>
</evidence>
<evidence type="ECO:0000313" key="2">
    <source>
        <dbReference type="Proteomes" id="UP001623041"/>
    </source>
</evidence>
<dbReference type="InterPro" id="IPR036237">
    <property type="entry name" value="Xyl_isomerase-like_sf"/>
</dbReference>
<keyword evidence="2" id="KW-1185">Reference proteome</keyword>
<proteinExistence type="predicted"/>
<sequence>MLKLGVKCSYAPEQLYDRLQYKPDIVELHLNEDDLFGKKRKQLENTISMLLSLGLEVYLHHPTRYNGSHLNIIHEQTEHYLFFHLSSRILADICLTHSIKCVIHPHYQITNSSLINQENTDKIVNEMKKVLSYGEDVFLWENSIYGVFTAQNPNWFEDIVKPLNLQLAYDISHAFISFKGDNQLLLEQIIKLDPYIQYFHVVDSEGQKHDGLEVGTGGVIWKSIIPFLENRPYIYEVVLEDENNAVEMVASHQYLLGLLGRSGQEQV</sequence>
<gene>
    <name evidence="1" type="ORF">ACJEBI_23065</name>
</gene>
<organism evidence="1 2">
    <name type="scientific">Bacillus salipaludis</name>
    <dbReference type="NCBI Taxonomy" id="2547811"/>
    <lineage>
        <taxon>Bacteria</taxon>
        <taxon>Bacillati</taxon>
        <taxon>Bacillota</taxon>
        <taxon>Bacilli</taxon>
        <taxon>Bacillales</taxon>
        <taxon>Bacillaceae</taxon>
        <taxon>Bacillus</taxon>
    </lineage>
</organism>
<dbReference type="RefSeq" id="WP_406582813.1">
    <property type="nucleotide sequence ID" value="NZ_JBJHQH010000022.1"/>
</dbReference>
<protein>
    <submittedName>
        <fullName evidence="1">TIM barrel protein</fullName>
    </submittedName>
</protein>
<name>A0ABW8RLG1_9BACI</name>
<reference evidence="1 2" key="1">
    <citation type="submission" date="2024-11" db="EMBL/GenBank/DDBJ databases">
        <authorList>
            <person name="Lucas J.A."/>
        </authorList>
    </citation>
    <scope>NUCLEOTIDE SEQUENCE [LARGE SCALE GENOMIC DNA]</scope>
    <source>
        <strain evidence="1 2">Z 5.4</strain>
    </source>
</reference>
<dbReference type="SUPFAM" id="SSF51658">
    <property type="entry name" value="Xylose isomerase-like"/>
    <property type="match status" value="1"/>
</dbReference>
<dbReference type="EMBL" id="JBJHQH010000022">
    <property type="protein sequence ID" value="MFK9094339.1"/>
    <property type="molecule type" value="Genomic_DNA"/>
</dbReference>
<comment type="caution">
    <text evidence="1">The sequence shown here is derived from an EMBL/GenBank/DDBJ whole genome shotgun (WGS) entry which is preliminary data.</text>
</comment>
<dbReference type="Proteomes" id="UP001623041">
    <property type="component" value="Unassembled WGS sequence"/>
</dbReference>
<dbReference type="Gene3D" id="3.20.20.150">
    <property type="entry name" value="Divalent-metal-dependent TIM barrel enzymes"/>
    <property type="match status" value="1"/>
</dbReference>
<accession>A0ABW8RLG1</accession>